<feature type="repeat" description="ANK" evidence="3">
    <location>
        <begin position="695"/>
        <end position="727"/>
    </location>
</feature>
<keyword evidence="2 3" id="KW-0040">ANK repeat</keyword>
<gene>
    <name evidence="4" type="ORF">TMSB3V08_LOCUS3733</name>
</gene>
<evidence type="ECO:0000256" key="3">
    <source>
        <dbReference type="PROSITE-ProRule" id="PRU00023"/>
    </source>
</evidence>
<dbReference type="InterPro" id="IPR002110">
    <property type="entry name" value="Ankyrin_rpt"/>
</dbReference>
<evidence type="ECO:0000313" key="4">
    <source>
        <dbReference type="EMBL" id="CAD7426863.1"/>
    </source>
</evidence>
<accession>A0A7R9E677</accession>
<evidence type="ECO:0000256" key="2">
    <source>
        <dbReference type="ARBA" id="ARBA00023043"/>
    </source>
</evidence>
<proteinExistence type="predicted"/>
<feature type="repeat" description="ANK" evidence="3">
    <location>
        <begin position="595"/>
        <end position="627"/>
    </location>
</feature>
<dbReference type="InterPro" id="IPR036770">
    <property type="entry name" value="Ankyrin_rpt-contain_sf"/>
</dbReference>
<dbReference type="GO" id="GO:0000976">
    <property type="term" value="F:transcription cis-regulatory region binding"/>
    <property type="evidence" value="ECO:0007669"/>
    <property type="project" value="TreeGrafter"/>
</dbReference>
<dbReference type="SMART" id="SM00248">
    <property type="entry name" value="ANK"/>
    <property type="match status" value="6"/>
</dbReference>
<dbReference type="Gene3D" id="1.25.40.20">
    <property type="entry name" value="Ankyrin repeat-containing domain"/>
    <property type="match status" value="2"/>
</dbReference>
<name>A0A7R9E677_9NEOP</name>
<dbReference type="SUPFAM" id="SSF48403">
    <property type="entry name" value="Ankyrin repeat"/>
    <property type="match status" value="1"/>
</dbReference>
<dbReference type="InterPro" id="IPR050663">
    <property type="entry name" value="Ankyrin-SOCS_Box"/>
</dbReference>
<evidence type="ECO:0000256" key="1">
    <source>
        <dbReference type="ARBA" id="ARBA00022737"/>
    </source>
</evidence>
<organism evidence="4">
    <name type="scientific">Timema monikensis</name>
    <dbReference type="NCBI Taxonomy" id="170555"/>
    <lineage>
        <taxon>Eukaryota</taxon>
        <taxon>Metazoa</taxon>
        <taxon>Ecdysozoa</taxon>
        <taxon>Arthropoda</taxon>
        <taxon>Hexapoda</taxon>
        <taxon>Insecta</taxon>
        <taxon>Pterygota</taxon>
        <taxon>Neoptera</taxon>
        <taxon>Polyneoptera</taxon>
        <taxon>Phasmatodea</taxon>
        <taxon>Timematodea</taxon>
        <taxon>Timematoidea</taxon>
        <taxon>Timematidae</taxon>
        <taxon>Timema</taxon>
    </lineage>
</organism>
<dbReference type="PANTHER" id="PTHR24193:SF128">
    <property type="entry name" value="GA-BINDING PROTEIN SUBUNIT BETA-1"/>
    <property type="match status" value="1"/>
</dbReference>
<dbReference type="GO" id="GO:0005634">
    <property type="term" value="C:nucleus"/>
    <property type="evidence" value="ECO:0007669"/>
    <property type="project" value="TreeGrafter"/>
</dbReference>
<sequence>MFYPNNFYSSITKVRVLDRCLECGFEGVLDRWMDRDLEGVRDWCLDRDLERVLDRCLDRDLEGDLDRCLDRDLVVVLDRCLDRDLVGVLDRCLDRDLVGVLDRCLDRDLFGVLDRCLDCDLVGVLDRCLDRDLVGVLDRCLDRDLVGVLERCLDCDLDRSNCAPVQLVSLLSLSSVDVTSLVSSLESSVSILVFLLRTPSIVVDVSASTLRNLISFLAHELVSFDSPPPDTNIAHPSKQTPSLKKYAQLELKYQADTWQSSTLRTATASDLELDAETECSERTVLQCDQPKDCAQTVLGLCRAANNLEQVTIQHGTNTVPTQSYQCECRRCRLNVVLVSFHLLRLLPLSDPCLLLTMSKTAQFQHSPISVNGSDTTQSQHGLSTVLSVQNIIYDVGMVEFLQKKRKSLLGQLRCALLVRLPSRESPLGSATAPYLELKHHYIAKHRSLLLKARNDSNNDATVLLTHCCLDSVDVLHYTCDQGQPKEQASKATAGDPITWRSQMSNSDLRIQSACKACCKFRIGRGKEEVMSAHHRPSSLVPGNVQAAACITAGVSVNCQDDIGSTPLHIAAAYGRVELVDALVREGAEIDRPNNFGWTPIMQAARNGQSTVAIKLMNNGVNVNLKNKLGANLLALAVASNDEKTITAVINDMSHKIVDLSLDPLPLVIASLQGFTDVVSTLLKKGFNPNTATSCTGLTALMMASYNGHYSVAEQLLKNNCDPEITNCINQNALDIAFEMGHEKIQSLLTKKTKADPAILPSIPYNILVLPASILRPSTSRQQYYCHWNLGLRPSFLSRDLQDT</sequence>
<reference evidence="4" key="1">
    <citation type="submission" date="2020-11" db="EMBL/GenBank/DDBJ databases">
        <authorList>
            <person name="Tran Van P."/>
        </authorList>
    </citation>
    <scope>NUCLEOTIDE SEQUENCE</scope>
</reference>
<dbReference type="PRINTS" id="PR01415">
    <property type="entry name" value="ANKYRIN"/>
</dbReference>
<dbReference type="GO" id="GO:0045944">
    <property type="term" value="P:positive regulation of transcription by RNA polymerase II"/>
    <property type="evidence" value="ECO:0007669"/>
    <property type="project" value="TreeGrafter"/>
</dbReference>
<dbReference type="PROSITE" id="PS50297">
    <property type="entry name" value="ANK_REP_REGION"/>
    <property type="match status" value="3"/>
</dbReference>
<protein>
    <submittedName>
        <fullName evidence="4">Uncharacterized protein</fullName>
    </submittedName>
</protein>
<dbReference type="AlphaFoldDB" id="A0A7R9E677"/>
<feature type="repeat" description="ANK" evidence="3">
    <location>
        <begin position="562"/>
        <end position="594"/>
    </location>
</feature>
<dbReference type="PANTHER" id="PTHR24193">
    <property type="entry name" value="ANKYRIN REPEAT PROTEIN"/>
    <property type="match status" value="1"/>
</dbReference>
<dbReference type="PROSITE" id="PS50088">
    <property type="entry name" value="ANK_REPEAT"/>
    <property type="match status" value="3"/>
</dbReference>
<dbReference type="Pfam" id="PF12796">
    <property type="entry name" value="Ank_2"/>
    <property type="match status" value="2"/>
</dbReference>
<dbReference type="EMBL" id="OB793292">
    <property type="protein sequence ID" value="CAD7426863.1"/>
    <property type="molecule type" value="Genomic_DNA"/>
</dbReference>
<keyword evidence="1" id="KW-0677">Repeat</keyword>